<evidence type="ECO:0000313" key="3">
    <source>
        <dbReference type="Proteomes" id="UP000271087"/>
    </source>
</evidence>
<evidence type="ECO:0000313" key="2">
    <source>
        <dbReference type="EMBL" id="VDM93517.1"/>
    </source>
</evidence>
<gene>
    <name evidence="2" type="ORF">NOO_LOCUS9842</name>
</gene>
<sequence length="302" mass="35729">MATTLSILWRMVMLYFAYRRMIFPLKPTSHVNTIPRKPTICEQFKLNLSQKNGGRLNDYDELWPVRYSVRKIYGPFVEDNYTQQTLPQKFDKQLHQSTLQKICVAISSTQKTIQASIETNHKEYLSTSDLRYTCKPIWEDGGFRIGLNRKKAGTWQTRKTLTEKQILAISTKIKMEYESDRQNPHHTLYYDYVLLQHQDISLQSYTCIPGNKTDWRFISTINELTWPYYTACDRSWTIKWITLIDLIVYATSSQLPPTKLPFIKHFMQFNHDFMLKKNSTKGCDILDVYDLLTTYDLDLRRA</sequence>
<evidence type="ECO:0000256" key="1">
    <source>
        <dbReference type="SAM" id="SignalP"/>
    </source>
</evidence>
<accession>A0A182ENY9</accession>
<feature type="chain" id="PRO_5043137683" evidence="1">
    <location>
        <begin position="20"/>
        <end position="302"/>
    </location>
</feature>
<dbReference type="EMBL" id="UYRW01005106">
    <property type="protein sequence ID" value="VDM93517.1"/>
    <property type="molecule type" value="Genomic_DNA"/>
</dbReference>
<dbReference type="OrthoDB" id="5917822at2759"/>
<feature type="signal peptide" evidence="1">
    <location>
        <begin position="1"/>
        <end position="19"/>
    </location>
</feature>
<dbReference type="WBParaSite" id="nOo.2.0.1.t09842-RA">
    <property type="protein sequence ID" value="nOo.2.0.1.t09842-RA"/>
    <property type="gene ID" value="nOo.2.0.1.g09842"/>
</dbReference>
<reference evidence="2 3" key="2">
    <citation type="submission" date="2018-08" db="EMBL/GenBank/DDBJ databases">
        <authorList>
            <person name="Laetsch R D."/>
            <person name="Stevens L."/>
            <person name="Kumar S."/>
            <person name="Blaxter L. M."/>
        </authorList>
    </citation>
    <scope>NUCLEOTIDE SEQUENCE [LARGE SCALE GENOMIC DNA]</scope>
</reference>
<name>A0A182ENY9_ONCOC</name>
<organism evidence="4">
    <name type="scientific">Onchocerca ochengi</name>
    <name type="common">Filarial nematode worm</name>
    <dbReference type="NCBI Taxonomy" id="42157"/>
    <lineage>
        <taxon>Eukaryota</taxon>
        <taxon>Metazoa</taxon>
        <taxon>Ecdysozoa</taxon>
        <taxon>Nematoda</taxon>
        <taxon>Chromadorea</taxon>
        <taxon>Rhabditida</taxon>
        <taxon>Spirurina</taxon>
        <taxon>Spiruromorpha</taxon>
        <taxon>Filarioidea</taxon>
        <taxon>Onchocercidae</taxon>
        <taxon>Onchocerca</taxon>
    </lineage>
</organism>
<evidence type="ECO:0000313" key="4">
    <source>
        <dbReference type="WBParaSite" id="nOo.2.0.1.t09842-RA"/>
    </source>
</evidence>
<keyword evidence="1" id="KW-0732">Signal</keyword>
<dbReference type="Proteomes" id="UP000271087">
    <property type="component" value="Unassembled WGS sequence"/>
</dbReference>
<protein>
    <submittedName>
        <fullName evidence="4">START domain-containing protein</fullName>
    </submittedName>
</protein>
<dbReference type="AlphaFoldDB" id="A0A182ENY9"/>
<reference evidence="4" key="1">
    <citation type="submission" date="2016-06" db="UniProtKB">
        <authorList>
            <consortium name="WormBaseParasite"/>
        </authorList>
    </citation>
    <scope>IDENTIFICATION</scope>
</reference>
<keyword evidence="3" id="KW-1185">Reference proteome</keyword>
<proteinExistence type="predicted"/>